<dbReference type="InterPro" id="IPR001611">
    <property type="entry name" value="Leu-rich_rpt"/>
</dbReference>
<feature type="region of interest" description="Disordered" evidence="3">
    <location>
        <begin position="1"/>
        <end position="55"/>
    </location>
</feature>
<protein>
    <submittedName>
        <fullName evidence="4">Uncharacterized protein</fullName>
    </submittedName>
</protein>
<dbReference type="PANTHER" id="PTHR48051">
    <property type="match status" value="1"/>
</dbReference>
<evidence type="ECO:0000256" key="2">
    <source>
        <dbReference type="ARBA" id="ARBA00022737"/>
    </source>
</evidence>
<accession>A0AAF0FBA2</accession>
<keyword evidence="2" id="KW-0677">Repeat</keyword>
<feature type="compositionally biased region" description="Polar residues" evidence="3">
    <location>
        <begin position="14"/>
        <end position="24"/>
    </location>
</feature>
<dbReference type="AlphaFoldDB" id="A0AAF0FBA2"/>
<dbReference type="SUPFAM" id="SSF52075">
    <property type="entry name" value="Outer arm dynein light chain 1"/>
    <property type="match status" value="1"/>
</dbReference>
<keyword evidence="1" id="KW-0433">Leucine-rich repeat</keyword>
<organism evidence="4 5">
    <name type="scientific">Malassezia psittaci</name>
    <dbReference type="NCBI Taxonomy" id="1821823"/>
    <lineage>
        <taxon>Eukaryota</taxon>
        <taxon>Fungi</taxon>
        <taxon>Dikarya</taxon>
        <taxon>Basidiomycota</taxon>
        <taxon>Ustilaginomycotina</taxon>
        <taxon>Malasseziomycetes</taxon>
        <taxon>Malasseziales</taxon>
        <taxon>Malasseziaceae</taxon>
        <taxon>Malassezia</taxon>
    </lineage>
</organism>
<dbReference type="Gene3D" id="3.80.10.10">
    <property type="entry name" value="Ribonuclease Inhibitor"/>
    <property type="match status" value="1"/>
</dbReference>
<dbReference type="InterPro" id="IPR032675">
    <property type="entry name" value="LRR_dom_sf"/>
</dbReference>
<dbReference type="InterPro" id="IPR003591">
    <property type="entry name" value="Leu-rich_rpt_typical-subtyp"/>
</dbReference>
<dbReference type="EMBL" id="CP118378">
    <property type="protein sequence ID" value="WFD44300.1"/>
    <property type="molecule type" value="Genomic_DNA"/>
</dbReference>
<dbReference type="PANTHER" id="PTHR48051:SF1">
    <property type="entry name" value="RAS SUPPRESSOR PROTEIN 1"/>
    <property type="match status" value="1"/>
</dbReference>
<dbReference type="GO" id="GO:0005737">
    <property type="term" value="C:cytoplasm"/>
    <property type="evidence" value="ECO:0007669"/>
    <property type="project" value="TreeGrafter"/>
</dbReference>
<sequence>MSGSFRVPAEPVPLSSSPPVQYTESDWDDPSSPPSSPSFEKRASQSSVDPFAGSAKNLARMPRYNLGRAVTEPVQHTKSANIAGLTLVPGSDARDADDQQVLAQFFESEGEEDIPPSSDDTLSSSIESISYLPQTRLFSRTESAGTDPLSGVGTSRTAEQPAQRMRMIGTSPKKLTRRSKPQTDLPHWEQVQSFTSSQSSQTRASRIHTSNEVHWPALINRIFDEGRETPALVLGGCQLKIIPSMIGDLHSYVAIAPPRIESGRRSESTQDARRNQLQCYLWDNQLTKLPSAIFQLQNLSVLSLRKNALKSLPSAIGELHNLRELNVGGNQLSCLPAEIQRLHLDTFTYIPNPFLSIPRDAILSLRQRNSQQTNMHPPPAPRVLQRARTEMQIYPGSTIEDHTAPVARALGPLRRHALPTLAELCIRRLLSQDGDTMLLDKYETGSLRSMQYTLDVQLVAHLEAARRSSSRIWGSPTDLPHTARRLRREKHTWYEDAEFHPASTSDSDVFSDTSAPLSSMDVDHVLEENEDAANNPYFNRCPNPHESAPATDGVSDWPVAWSAMGQAPLFASAYEERMEWVPYVAGVRVAKQGVELMISASDAHTQMQQSGCLPLLWRGCSPGCLWFLNS</sequence>
<reference evidence="4" key="1">
    <citation type="submission" date="2023-02" db="EMBL/GenBank/DDBJ databases">
        <title>Mating type loci evolution in Malassezia.</title>
        <authorList>
            <person name="Coelho M.A."/>
        </authorList>
    </citation>
    <scope>NUCLEOTIDE SEQUENCE</scope>
    <source>
        <strain evidence="4">CBS 14136</strain>
    </source>
</reference>
<feature type="region of interest" description="Disordered" evidence="3">
    <location>
        <begin position="141"/>
        <end position="161"/>
    </location>
</feature>
<dbReference type="InterPro" id="IPR050216">
    <property type="entry name" value="LRR_domain-containing"/>
</dbReference>
<gene>
    <name evidence="4" type="ORF">MPSI1_002967</name>
</gene>
<dbReference type="Proteomes" id="UP001214628">
    <property type="component" value="Chromosome 4"/>
</dbReference>
<evidence type="ECO:0000313" key="5">
    <source>
        <dbReference type="Proteomes" id="UP001214628"/>
    </source>
</evidence>
<proteinExistence type="predicted"/>
<evidence type="ECO:0000256" key="1">
    <source>
        <dbReference type="ARBA" id="ARBA00022614"/>
    </source>
</evidence>
<dbReference type="Pfam" id="PF13855">
    <property type="entry name" value="LRR_8"/>
    <property type="match status" value="1"/>
</dbReference>
<evidence type="ECO:0000313" key="4">
    <source>
        <dbReference type="EMBL" id="WFD44300.1"/>
    </source>
</evidence>
<keyword evidence="5" id="KW-1185">Reference proteome</keyword>
<evidence type="ECO:0000256" key="3">
    <source>
        <dbReference type="SAM" id="MobiDB-lite"/>
    </source>
</evidence>
<dbReference type="SMART" id="SM00369">
    <property type="entry name" value="LRR_TYP"/>
    <property type="match status" value="2"/>
</dbReference>
<name>A0AAF0FBA2_9BASI</name>